<dbReference type="Gene3D" id="1.10.10.10">
    <property type="entry name" value="Winged helix-like DNA-binding domain superfamily/Winged helix DNA-binding domain"/>
    <property type="match status" value="1"/>
</dbReference>
<keyword evidence="2" id="KW-0805">Transcription regulation</keyword>
<evidence type="ECO:0000313" key="8">
    <source>
        <dbReference type="Proteomes" id="UP000248688"/>
    </source>
</evidence>
<keyword evidence="3" id="KW-0731">Sigma factor</keyword>
<dbReference type="Gene3D" id="1.10.1740.10">
    <property type="match status" value="1"/>
</dbReference>
<dbReference type="NCBIfam" id="TIGR02985">
    <property type="entry name" value="Sig70_bacteroi1"/>
    <property type="match status" value="1"/>
</dbReference>
<keyword evidence="8" id="KW-1185">Reference proteome</keyword>
<dbReference type="Pfam" id="PF04542">
    <property type="entry name" value="Sigma70_r2"/>
    <property type="match status" value="1"/>
</dbReference>
<evidence type="ECO:0000259" key="6">
    <source>
        <dbReference type="Pfam" id="PF08281"/>
    </source>
</evidence>
<feature type="domain" description="RNA polymerase sigma factor 70 region 4 type 2" evidence="6">
    <location>
        <begin position="127"/>
        <end position="176"/>
    </location>
</feature>
<comment type="similarity">
    <text evidence="1">Belongs to the sigma-70 factor family. ECF subfamily.</text>
</comment>
<dbReference type="AlphaFoldDB" id="A0A2Z4INF5"/>
<dbReference type="GO" id="GO:0003677">
    <property type="term" value="F:DNA binding"/>
    <property type="evidence" value="ECO:0007669"/>
    <property type="project" value="InterPro"/>
</dbReference>
<evidence type="ECO:0000259" key="5">
    <source>
        <dbReference type="Pfam" id="PF04542"/>
    </source>
</evidence>
<dbReference type="InterPro" id="IPR013324">
    <property type="entry name" value="RNA_pol_sigma_r3/r4-like"/>
</dbReference>
<dbReference type="Proteomes" id="UP000248688">
    <property type="component" value="Chromosome"/>
</dbReference>
<dbReference type="NCBIfam" id="TIGR02937">
    <property type="entry name" value="sigma70-ECF"/>
    <property type="match status" value="1"/>
</dbReference>
<dbReference type="GO" id="GO:0006352">
    <property type="term" value="P:DNA-templated transcription initiation"/>
    <property type="evidence" value="ECO:0007669"/>
    <property type="project" value="InterPro"/>
</dbReference>
<evidence type="ECO:0000256" key="2">
    <source>
        <dbReference type="ARBA" id="ARBA00023015"/>
    </source>
</evidence>
<gene>
    <name evidence="7" type="ORF">DN752_20115</name>
</gene>
<dbReference type="GO" id="GO:0016987">
    <property type="term" value="F:sigma factor activity"/>
    <property type="evidence" value="ECO:0007669"/>
    <property type="project" value="UniProtKB-KW"/>
</dbReference>
<reference evidence="7 8" key="1">
    <citation type="submission" date="2018-06" db="EMBL/GenBank/DDBJ databases">
        <title>Echinicola strongylocentroti sp. nov., isolated from a sea urchin Strongylocentrotus intermedius.</title>
        <authorList>
            <person name="Bae S.S."/>
        </authorList>
    </citation>
    <scope>NUCLEOTIDE SEQUENCE [LARGE SCALE GENOMIC DNA]</scope>
    <source>
        <strain evidence="7 8">MEBiC08714</strain>
    </source>
</reference>
<dbReference type="InterPro" id="IPR013249">
    <property type="entry name" value="RNA_pol_sigma70_r4_t2"/>
</dbReference>
<accession>A0A2Z4INF5</accession>
<dbReference type="Pfam" id="PF08281">
    <property type="entry name" value="Sigma70_r4_2"/>
    <property type="match status" value="1"/>
</dbReference>
<name>A0A2Z4INF5_9BACT</name>
<dbReference type="SUPFAM" id="SSF88659">
    <property type="entry name" value="Sigma3 and sigma4 domains of RNA polymerase sigma factors"/>
    <property type="match status" value="1"/>
</dbReference>
<evidence type="ECO:0000256" key="4">
    <source>
        <dbReference type="ARBA" id="ARBA00023163"/>
    </source>
</evidence>
<dbReference type="SUPFAM" id="SSF88946">
    <property type="entry name" value="Sigma2 domain of RNA polymerase sigma factors"/>
    <property type="match status" value="1"/>
</dbReference>
<dbReference type="KEGG" id="est:DN752_20115"/>
<dbReference type="PANTHER" id="PTHR43133">
    <property type="entry name" value="RNA POLYMERASE ECF-TYPE SIGMA FACTO"/>
    <property type="match status" value="1"/>
</dbReference>
<feature type="domain" description="RNA polymerase sigma-70 region 2" evidence="5">
    <location>
        <begin position="28"/>
        <end position="96"/>
    </location>
</feature>
<dbReference type="CDD" id="cd06171">
    <property type="entry name" value="Sigma70_r4"/>
    <property type="match status" value="1"/>
</dbReference>
<dbReference type="RefSeq" id="WP_112785633.1">
    <property type="nucleotide sequence ID" value="NZ_CP030041.1"/>
</dbReference>
<proteinExistence type="inferred from homology"/>
<dbReference type="InterPro" id="IPR014284">
    <property type="entry name" value="RNA_pol_sigma-70_dom"/>
</dbReference>
<dbReference type="EMBL" id="CP030041">
    <property type="protein sequence ID" value="AWW32260.1"/>
    <property type="molecule type" value="Genomic_DNA"/>
</dbReference>
<dbReference type="OrthoDB" id="764811at2"/>
<evidence type="ECO:0000313" key="7">
    <source>
        <dbReference type="EMBL" id="AWW32260.1"/>
    </source>
</evidence>
<dbReference type="InterPro" id="IPR007627">
    <property type="entry name" value="RNA_pol_sigma70_r2"/>
</dbReference>
<dbReference type="PANTHER" id="PTHR43133:SF46">
    <property type="entry name" value="RNA POLYMERASE SIGMA-70 FACTOR ECF SUBFAMILY"/>
    <property type="match status" value="1"/>
</dbReference>
<dbReference type="InterPro" id="IPR039425">
    <property type="entry name" value="RNA_pol_sigma-70-like"/>
</dbReference>
<protein>
    <submittedName>
        <fullName evidence="7">RNA polymerase sigma-70 factor</fullName>
    </submittedName>
</protein>
<dbReference type="InterPro" id="IPR036388">
    <property type="entry name" value="WH-like_DNA-bd_sf"/>
</dbReference>
<keyword evidence="4" id="KW-0804">Transcription</keyword>
<evidence type="ECO:0000256" key="1">
    <source>
        <dbReference type="ARBA" id="ARBA00010641"/>
    </source>
</evidence>
<dbReference type="InterPro" id="IPR014327">
    <property type="entry name" value="RNA_pol_sigma70_bacteroid"/>
</dbReference>
<organism evidence="7 8">
    <name type="scientific">Echinicola strongylocentroti</name>
    <dbReference type="NCBI Taxonomy" id="1795355"/>
    <lineage>
        <taxon>Bacteria</taxon>
        <taxon>Pseudomonadati</taxon>
        <taxon>Bacteroidota</taxon>
        <taxon>Cytophagia</taxon>
        <taxon>Cytophagales</taxon>
        <taxon>Cyclobacteriaceae</taxon>
        <taxon>Echinicola</taxon>
    </lineage>
</organism>
<sequence>MSFSELNQSENSTIEQLVDGNEQAFSVLFEEYSPQVYYIGLKYLKSQDLANDVVQDTFLKLWNYRSHIDASQAIKPLIVTFAKRIILNLIRDEKRKIVKHLEIYTMSSNSSNKTEEQIIFNETNQVYQEAVKSLPERRREVFLLKSAQGKSNEEVAEELGLSVNTVKSQYTKALQAIRAFVSNYYSVLAIAVAAAERL</sequence>
<dbReference type="InterPro" id="IPR013325">
    <property type="entry name" value="RNA_pol_sigma_r2"/>
</dbReference>
<evidence type="ECO:0000256" key="3">
    <source>
        <dbReference type="ARBA" id="ARBA00023082"/>
    </source>
</evidence>